<evidence type="ECO:0000256" key="3">
    <source>
        <dbReference type="PROSITE-ProRule" id="PRU00023"/>
    </source>
</evidence>
<dbReference type="PROSITE" id="PS50088">
    <property type="entry name" value="ANK_REPEAT"/>
    <property type="match status" value="2"/>
</dbReference>
<feature type="region of interest" description="Disordered" evidence="4">
    <location>
        <begin position="453"/>
        <end position="506"/>
    </location>
</feature>
<feature type="compositionally biased region" description="Low complexity" evidence="4">
    <location>
        <begin position="471"/>
        <end position="487"/>
    </location>
</feature>
<feature type="compositionally biased region" description="Polar residues" evidence="4">
    <location>
        <begin position="396"/>
        <end position="410"/>
    </location>
</feature>
<feature type="region of interest" description="Disordered" evidence="4">
    <location>
        <begin position="278"/>
        <end position="323"/>
    </location>
</feature>
<dbReference type="Pfam" id="PF00023">
    <property type="entry name" value="Ank"/>
    <property type="match status" value="1"/>
</dbReference>
<feature type="compositionally biased region" description="Basic and acidic residues" evidence="4">
    <location>
        <begin position="79"/>
        <end position="91"/>
    </location>
</feature>
<protein>
    <recommendedName>
        <fullName evidence="5">BTB domain-containing protein</fullName>
    </recommendedName>
</protein>
<evidence type="ECO:0000256" key="2">
    <source>
        <dbReference type="ARBA" id="ARBA00023043"/>
    </source>
</evidence>
<evidence type="ECO:0000259" key="5">
    <source>
        <dbReference type="PROSITE" id="PS50097"/>
    </source>
</evidence>
<dbReference type="PROSITE" id="PS50297">
    <property type="entry name" value="ANK_REP_REGION"/>
    <property type="match status" value="2"/>
</dbReference>
<dbReference type="SMART" id="SM00225">
    <property type="entry name" value="BTB"/>
    <property type="match status" value="1"/>
</dbReference>
<dbReference type="PANTHER" id="PTHR46071:SF2">
    <property type="entry name" value="ANKYRIN REPEAT AND BTB_POZ DOMAIN-CONTAINING PROTEIN 2-LIKE PROTEIN"/>
    <property type="match status" value="1"/>
</dbReference>
<dbReference type="InterPro" id="IPR059008">
    <property type="entry name" value="ABTB2/3_histone"/>
</dbReference>
<feature type="compositionally biased region" description="Basic and acidic residues" evidence="4">
    <location>
        <begin position="190"/>
        <end position="205"/>
    </location>
</feature>
<dbReference type="InterPro" id="IPR052089">
    <property type="entry name" value="Ankyrin-BTB/POZ_domain"/>
</dbReference>
<feature type="compositionally biased region" description="Low complexity" evidence="4">
    <location>
        <begin position="834"/>
        <end position="851"/>
    </location>
</feature>
<dbReference type="Pfam" id="PF26281">
    <property type="entry name" value="Histone_ABTB"/>
    <property type="match status" value="1"/>
</dbReference>
<dbReference type="SMART" id="SM00248">
    <property type="entry name" value="ANK"/>
    <property type="match status" value="5"/>
</dbReference>
<feature type="region of interest" description="Disordered" evidence="4">
    <location>
        <begin position="1274"/>
        <end position="1315"/>
    </location>
</feature>
<dbReference type="InterPro" id="IPR036770">
    <property type="entry name" value="Ankyrin_rpt-contain_sf"/>
</dbReference>
<reference evidence="6" key="1">
    <citation type="submission" date="2023-10" db="EMBL/GenBank/DDBJ databases">
        <title>Genome assemblies of two species of porcelain crab, Petrolisthes cinctipes and Petrolisthes manimaculis (Anomura: Porcellanidae).</title>
        <authorList>
            <person name="Angst P."/>
        </authorList>
    </citation>
    <scope>NUCLEOTIDE SEQUENCE</scope>
    <source>
        <strain evidence="6">PB745_01</strain>
        <tissue evidence="6">Gill</tissue>
    </source>
</reference>
<accession>A0AAE1GGI0</accession>
<dbReference type="FunFam" id="3.30.710.10:FF:000030">
    <property type="entry name" value="Ankyrin repeat and BTB/POZ domain-containing protein BTBD11"/>
    <property type="match status" value="1"/>
</dbReference>
<dbReference type="InterPro" id="IPR000210">
    <property type="entry name" value="BTB/POZ_dom"/>
</dbReference>
<dbReference type="GO" id="GO:0046982">
    <property type="term" value="F:protein heterodimerization activity"/>
    <property type="evidence" value="ECO:0007669"/>
    <property type="project" value="InterPro"/>
</dbReference>
<feature type="compositionally biased region" description="Gly residues" evidence="4">
    <location>
        <begin position="871"/>
        <end position="892"/>
    </location>
</feature>
<keyword evidence="1" id="KW-0677">Repeat</keyword>
<sequence length="1634" mass="176708">MVVLVSPQPPPDPGMCTASVGTPGSCCLGKTPVRDPGGGSNSALKTQPTRDQPQSRGRESRAASRERLVGAPLSLAQRDYPRHDYYQHKPQDYPTKPQDYPSKLQDYPSKPQDYPSKGQDYPSKNGGSTPVYKAQSREVVPAQRQQSPGVALAMMGSPAIRERVASPHRVTSPPVKLESQRMSSPPVKMSDPRPQHDYGKPDLGKLDGSPSGVGVPRLSPAGITSHFVQQYPERDTSGASQGGGSSAVWEGGYPMTPEKYPVTAPQYSPLPLSQLHVQASPSHPTRLTLDPPEKAIDGLDQKKEVSYSPASGSGGDDGVGAGLEDKYREYPAEKDEGGDAEVLVDGCDLKQLAEVTSKMTLTVLPDDLDTYNELNKHHLNGHLSGHIGGHLGRQLTPESTTDCGSLSKSSSDGDHMMNRKRPPTKLKSKRRNILSFPHHLSVDELRVIQRRQDSYGGGSSSDENRSSGHASMTDGGTSSSSSPPVDSLPRHDHPPPRQNLKVVPEDERLSAAVTAVGAGYNKGVGSGRRGQPWPRHRPAPSKDDLSLSLESASGLEDIKLAIEQLTMRSQGSRTSYSTSTYSSMSGSEGGGEPVRRLMRHSSLETINTNVTAADEFVWVDSHNRLVELQQLPWSNHDVLRVVQQGRVREQLDRVSMEAVPRLSYLLQRALVRVAREAQRLTRPLAMCSKQEVSSALKIVLSPALADSCIKACLRAAAMYTVCGDQLRQSKSARAGLNLSVGRFMRWMCDVRIGKFIHEYAAVYLTAGMENLLEEMVLQCLPGEEDHMLTAGVLEHAIANNGDLWGLLQPYAHLNAGRTATGALCLPRWSSTSSIETSSSVTTGGSSGATLGSSGGGASGGGSGVSSVASGTGAGDGVGGGGGLGGGAGGGGPQPSRCPSSVTLTPEEHSRSSKTLEQSLLTTCVGSLAELSELLSRVAPHHHRAANTASPTRAQVTWGPSALHALFYFMRCSQLEHAEHASRAPIQELVYERPYIVLPPLLEWVRVATAHTEHRHSTVVDKDDVMQAARLLLPGVDCPVRMIGYEELMCPRRQLDEMECAKKFKVDLAFKMLSCGRTDLVPHALQLLPTTKVNTVNEYGLTPLMLACIRGDEPMVHMLLDSGADVDAETPPTGPAYLMANPETQHWTALTYASIHGHLAIAKTLLEKGGNVEGGARLAEEKCTETPLQVAAAGGHTDMMTLLLSYGANPYLSTLMKDSLCYSGAAQRGCYAAIAVAAAHGQKTILHKLLSQPQHASAREVLSLEEILAEGANGNTCDRERRGAGGRAGSGTAEDSATARGSGGGGTSSPSDASSQVVKLTKQQIKTLQEAMYHSAESGHLEMTLDLRNLGVPWTLHCWMHTLATAHEHRLESIIDQLLQDFLQVWPDDYSAQFVDECLPLLFTIFRYSKNEGTSLLLADIFSSCYGKEAIKEIRDTSISGGARIDPKFVNNPELSDVQFRVEGRVFYAHKIILVNASARFKQMLSSKFCEGNPPIVQIHDIRYDIFELVMQSLYKGGCENLEVEAGDVLELMAAANFFQLDSLLRYCESRCSRLVHLDNVVSMYIHAKVYNAVQLLEYCQGFLLQNMVALLTYDDSVRRLIFGKKLHNHDVLAGLLLTLQARIKARSSPRAGKK</sequence>
<dbReference type="Pfam" id="PF12796">
    <property type="entry name" value="Ank_2"/>
    <property type="match status" value="1"/>
</dbReference>
<dbReference type="Proteomes" id="UP001286313">
    <property type="component" value="Unassembled WGS sequence"/>
</dbReference>
<dbReference type="PANTHER" id="PTHR46071">
    <property type="entry name" value="ANKYRIN REPEAT AND BTB/POZ DOMAIN-CONTAINING"/>
    <property type="match status" value="1"/>
</dbReference>
<dbReference type="SUPFAM" id="SSF47113">
    <property type="entry name" value="Histone-fold"/>
    <property type="match status" value="1"/>
</dbReference>
<dbReference type="CDD" id="cd18297">
    <property type="entry name" value="BTB_POZ_ABTB2-like"/>
    <property type="match status" value="1"/>
</dbReference>
<feature type="compositionally biased region" description="Basic and acidic residues" evidence="4">
    <location>
        <begin position="291"/>
        <end position="305"/>
    </location>
</feature>
<dbReference type="InterPro" id="IPR009072">
    <property type="entry name" value="Histone-fold"/>
</dbReference>
<feature type="compositionally biased region" description="Basic residues" evidence="4">
    <location>
        <begin position="418"/>
        <end position="432"/>
    </location>
</feature>
<feature type="region of interest" description="Disordered" evidence="4">
    <location>
        <begin position="1"/>
        <end position="252"/>
    </location>
</feature>
<comment type="caution">
    <text evidence="6">The sequence shown here is derived from an EMBL/GenBank/DDBJ whole genome shotgun (WGS) entry which is preliminary data.</text>
</comment>
<feature type="repeat" description="ANK" evidence="3">
    <location>
        <begin position="1182"/>
        <end position="1214"/>
    </location>
</feature>
<dbReference type="Gene3D" id="1.25.40.20">
    <property type="entry name" value="Ankyrin repeat-containing domain"/>
    <property type="match status" value="1"/>
</dbReference>
<feature type="compositionally biased region" description="Low complexity" evidence="4">
    <location>
        <begin position="1289"/>
        <end position="1299"/>
    </location>
</feature>
<feature type="compositionally biased region" description="Gly residues" evidence="4">
    <location>
        <begin position="852"/>
        <end position="863"/>
    </location>
</feature>
<evidence type="ECO:0000256" key="4">
    <source>
        <dbReference type="SAM" id="MobiDB-lite"/>
    </source>
</evidence>
<organism evidence="6 7">
    <name type="scientific">Petrolisthes cinctipes</name>
    <name type="common">Flat porcelain crab</name>
    <dbReference type="NCBI Taxonomy" id="88211"/>
    <lineage>
        <taxon>Eukaryota</taxon>
        <taxon>Metazoa</taxon>
        <taxon>Ecdysozoa</taxon>
        <taxon>Arthropoda</taxon>
        <taxon>Crustacea</taxon>
        <taxon>Multicrustacea</taxon>
        <taxon>Malacostraca</taxon>
        <taxon>Eumalacostraca</taxon>
        <taxon>Eucarida</taxon>
        <taxon>Decapoda</taxon>
        <taxon>Pleocyemata</taxon>
        <taxon>Anomura</taxon>
        <taxon>Galatheoidea</taxon>
        <taxon>Porcellanidae</taxon>
        <taxon>Petrolisthes</taxon>
    </lineage>
</organism>
<feature type="region of interest" description="Disordered" evidence="4">
    <location>
        <begin position="570"/>
        <end position="593"/>
    </location>
</feature>
<evidence type="ECO:0000313" key="7">
    <source>
        <dbReference type="Proteomes" id="UP001286313"/>
    </source>
</evidence>
<feature type="domain" description="BTB" evidence="5">
    <location>
        <begin position="1455"/>
        <end position="1516"/>
    </location>
</feature>
<feature type="repeat" description="ANK" evidence="3">
    <location>
        <begin position="1098"/>
        <end position="1130"/>
    </location>
</feature>
<dbReference type="Pfam" id="PF00651">
    <property type="entry name" value="BTB"/>
    <property type="match status" value="1"/>
</dbReference>
<dbReference type="InterPro" id="IPR002110">
    <property type="entry name" value="Ankyrin_rpt"/>
</dbReference>
<dbReference type="PROSITE" id="PS50097">
    <property type="entry name" value="BTB"/>
    <property type="match status" value="1"/>
</dbReference>
<dbReference type="CDD" id="cd18491">
    <property type="entry name" value="BACK_ABTB2_like"/>
    <property type="match status" value="1"/>
</dbReference>
<feature type="region of interest" description="Disordered" evidence="4">
    <location>
        <begin position="519"/>
        <end position="545"/>
    </location>
</feature>
<dbReference type="CDD" id="cd22913">
    <property type="entry name" value="HFD_ABTB2-like"/>
    <property type="match status" value="1"/>
</dbReference>
<keyword evidence="7" id="KW-1185">Reference proteome</keyword>
<feature type="compositionally biased region" description="Low complexity" evidence="4">
    <location>
        <begin position="570"/>
        <end position="586"/>
    </location>
</feature>
<name>A0AAE1GGI0_PETCI</name>
<dbReference type="Gene3D" id="1.10.20.10">
    <property type="entry name" value="Histone, subunit A"/>
    <property type="match status" value="1"/>
</dbReference>
<feature type="compositionally biased region" description="Polar residues" evidence="4">
    <location>
        <begin position="41"/>
        <end position="54"/>
    </location>
</feature>
<dbReference type="Gene3D" id="3.30.710.10">
    <property type="entry name" value="Potassium Channel Kv1.1, Chain A"/>
    <property type="match status" value="1"/>
</dbReference>
<keyword evidence="2 3" id="KW-0040">ANK repeat</keyword>
<dbReference type="EMBL" id="JAWQEG010000336">
    <property type="protein sequence ID" value="KAK3891485.1"/>
    <property type="molecule type" value="Genomic_DNA"/>
</dbReference>
<proteinExistence type="predicted"/>
<feature type="compositionally biased region" description="Gly residues" evidence="4">
    <location>
        <begin position="312"/>
        <end position="321"/>
    </location>
</feature>
<feature type="region of interest" description="Disordered" evidence="4">
    <location>
        <begin position="390"/>
        <end position="435"/>
    </location>
</feature>
<gene>
    <name evidence="6" type="ORF">Pcinc_004627</name>
</gene>
<evidence type="ECO:0000256" key="1">
    <source>
        <dbReference type="ARBA" id="ARBA00022737"/>
    </source>
</evidence>
<dbReference type="SUPFAM" id="SSF54695">
    <property type="entry name" value="POZ domain"/>
    <property type="match status" value="1"/>
</dbReference>
<evidence type="ECO:0000313" key="6">
    <source>
        <dbReference type="EMBL" id="KAK3891485.1"/>
    </source>
</evidence>
<feature type="region of interest" description="Disordered" evidence="4">
    <location>
        <begin position="834"/>
        <end position="915"/>
    </location>
</feature>
<feature type="compositionally biased region" description="Basic and acidic residues" evidence="4">
    <location>
        <begin position="56"/>
        <end position="68"/>
    </location>
</feature>
<dbReference type="SUPFAM" id="SSF48403">
    <property type="entry name" value="Ankyrin repeat"/>
    <property type="match status" value="1"/>
</dbReference>
<dbReference type="InterPro" id="IPR011333">
    <property type="entry name" value="SKP1/BTB/POZ_sf"/>
</dbReference>